<accession>A0ABS4H853</accession>
<name>A0ABS4H853_9BACL</name>
<organism evidence="1 2">
    <name type="scientific">Paenibacillus sediminis</name>
    <dbReference type="NCBI Taxonomy" id="664909"/>
    <lineage>
        <taxon>Bacteria</taxon>
        <taxon>Bacillati</taxon>
        <taxon>Bacillota</taxon>
        <taxon>Bacilli</taxon>
        <taxon>Bacillales</taxon>
        <taxon>Paenibacillaceae</taxon>
        <taxon>Paenibacillus</taxon>
    </lineage>
</organism>
<comment type="caution">
    <text evidence="1">The sequence shown here is derived from an EMBL/GenBank/DDBJ whole genome shotgun (WGS) entry which is preliminary data.</text>
</comment>
<reference evidence="1 2" key="1">
    <citation type="submission" date="2021-03" db="EMBL/GenBank/DDBJ databases">
        <title>Genomic Encyclopedia of Type Strains, Phase IV (KMG-IV): sequencing the most valuable type-strain genomes for metagenomic binning, comparative biology and taxonomic classification.</title>
        <authorList>
            <person name="Goeker M."/>
        </authorList>
    </citation>
    <scope>NUCLEOTIDE SEQUENCE [LARGE SCALE GENOMIC DNA]</scope>
    <source>
        <strain evidence="1 2">DSM 23491</strain>
    </source>
</reference>
<dbReference type="EMBL" id="JAGGKP010000016">
    <property type="protein sequence ID" value="MBP1938532.1"/>
    <property type="molecule type" value="Genomic_DNA"/>
</dbReference>
<proteinExistence type="predicted"/>
<evidence type="ECO:0000313" key="1">
    <source>
        <dbReference type="EMBL" id="MBP1938532.1"/>
    </source>
</evidence>
<protein>
    <submittedName>
        <fullName evidence="1">Uncharacterized protein</fullName>
    </submittedName>
</protein>
<keyword evidence="2" id="KW-1185">Reference proteome</keyword>
<gene>
    <name evidence="1" type="ORF">J2Z20_003454</name>
</gene>
<dbReference type="Proteomes" id="UP001519273">
    <property type="component" value="Unassembled WGS sequence"/>
</dbReference>
<sequence>MLEIIILITVADGAGIGGGMEAQVKEHRDDGNGRIVRSPDEPPTYITFNNGKYNGEPVWEQLYRNKFLWYTIGEQDITKRDNTNTDMYRMDENRATRSNTDYYKLVKPEWNQNLKLGATDPGYQSKDKYWGDGKGTSLMTQGYGFSDIKGEKYEWALYRICNKWTTF</sequence>
<evidence type="ECO:0000313" key="2">
    <source>
        <dbReference type="Proteomes" id="UP001519273"/>
    </source>
</evidence>
<dbReference type="RefSeq" id="WP_209853088.1">
    <property type="nucleotide sequence ID" value="NZ_CBCRVE010000009.1"/>
</dbReference>